<protein>
    <submittedName>
        <fullName evidence="3">Uncharacterized protein LOC111282254 isoform X1</fullName>
    </submittedName>
</protein>
<reference evidence="3" key="1">
    <citation type="submission" date="2025-08" db="UniProtKB">
        <authorList>
            <consortium name="RefSeq"/>
        </authorList>
    </citation>
    <scope>IDENTIFICATION</scope>
    <source>
        <tissue evidence="3">Fruit stalk</tissue>
    </source>
</reference>
<name>A0A6P5XCC6_DURZI</name>
<dbReference type="OrthoDB" id="955682at2759"/>
<gene>
    <name evidence="3" type="primary">LOC111282254</name>
</gene>
<dbReference type="KEGG" id="dzi:111282254"/>
<organism evidence="2 3">
    <name type="scientific">Durio zibethinus</name>
    <name type="common">Durian</name>
    <dbReference type="NCBI Taxonomy" id="66656"/>
    <lineage>
        <taxon>Eukaryota</taxon>
        <taxon>Viridiplantae</taxon>
        <taxon>Streptophyta</taxon>
        <taxon>Embryophyta</taxon>
        <taxon>Tracheophyta</taxon>
        <taxon>Spermatophyta</taxon>
        <taxon>Magnoliopsida</taxon>
        <taxon>eudicotyledons</taxon>
        <taxon>Gunneridae</taxon>
        <taxon>Pentapetalae</taxon>
        <taxon>rosids</taxon>
        <taxon>malvids</taxon>
        <taxon>Malvales</taxon>
        <taxon>Malvaceae</taxon>
        <taxon>Helicteroideae</taxon>
        <taxon>Durio</taxon>
    </lineage>
</organism>
<evidence type="ECO:0000313" key="3">
    <source>
        <dbReference type="RefSeq" id="XP_022726000.1"/>
    </source>
</evidence>
<sequence length="146" mass="16965">MFFFLSILQTCVLKVNTQSRDWHNTLIGVWKGLQDFSCSIDAQQGLAYVSGKVEQHKILRMLGNAGKHQRLSHVHYGNQTRARTLDNCCNTNLSLQRNINYKCYHIGKIDDYEYGYFPYGRNDGCRFDSDYRDGSPLLTIPRLNHR</sequence>
<evidence type="ECO:0000256" key="1">
    <source>
        <dbReference type="SAM" id="SignalP"/>
    </source>
</evidence>
<evidence type="ECO:0000313" key="2">
    <source>
        <dbReference type="Proteomes" id="UP000515121"/>
    </source>
</evidence>
<dbReference type="GeneID" id="111282254"/>
<dbReference type="AlphaFoldDB" id="A0A6P5XCC6"/>
<dbReference type="Proteomes" id="UP000515121">
    <property type="component" value="Unplaced"/>
</dbReference>
<keyword evidence="2" id="KW-1185">Reference proteome</keyword>
<feature type="chain" id="PRO_5028117162" evidence="1">
    <location>
        <begin position="18"/>
        <end position="146"/>
    </location>
</feature>
<accession>A0A6P5XCC6</accession>
<keyword evidence="1" id="KW-0732">Signal</keyword>
<proteinExistence type="predicted"/>
<dbReference type="RefSeq" id="XP_022726000.1">
    <property type="nucleotide sequence ID" value="XM_022870265.1"/>
</dbReference>
<feature type="signal peptide" evidence="1">
    <location>
        <begin position="1"/>
        <end position="17"/>
    </location>
</feature>